<keyword evidence="1" id="KW-1133">Transmembrane helix</keyword>
<keyword evidence="1" id="KW-0812">Transmembrane</keyword>
<evidence type="ECO:0000313" key="4">
    <source>
        <dbReference type="Proteomes" id="UP000634522"/>
    </source>
</evidence>
<dbReference type="InterPro" id="IPR058058">
    <property type="entry name" value="CBU_0592-like"/>
</dbReference>
<gene>
    <name evidence="3" type="ORF">GPA27_05845</name>
</gene>
<comment type="caution">
    <text evidence="3">The sequence shown here is derived from an EMBL/GenBank/DDBJ whole genome shotgun (WGS) entry which is preliminary data.</text>
</comment>
<organism evidence="3 4">
    <name type="scientific">Aromatoleum toluolicum</name>
    <dbReference type="NCBI Taxonomy" id="90060"/>
    <lineage>
        <taxon>Bacteria</taxon>
        <taxon>Pseudomonadati</taxon>
        <taxon>Pseudomonadota</taxon>
        <taxon>Betaproteobacteria</taxon>
        <taxon>Rhodocyclales</taxon>
        <taxon>Rhodocyclaceae</taxon>
        <taxon>Aromatoleum</taxon>
    </lineage>
</organism>
<dbReference type="EMBL" id="WTVS01000009">
    <property type="protein sequence ID" value="NMF96907.1"/>
    <property type="molecule type" value="Genomic_DNA"/>
</dbReference>
<dbReference type="Proteomes" id="UP000634522">
    <property type="component" value="Unassembled WGS sequence"/>
</dbReference>
<proteinExistence type="predicted"/>
<keyword evidence="1" id="KW-0472">Membrane</keyword>
<dbReference type="RefSeq" id="WP_169138513.1">
    <property type="nucleotide sequence ID" value="NZ_WTVS01000009.1"/>
</dbReference>
<feature type="domain" description="CBU-0592-like" evidence="2">
    <location>
        <begin position="5"/>
        <end position="79"/>
    </location>
</feature>
<evidence type="ECO:0000313" key="3">
    <source>
        <dbReference type="EMBL" id="NMF96907.1"/>
    </source>
</evidence>
<feature type="transmembrane region" description="Helical" evidence="1">
    <location>
        <begin position="34"/>
        <end position="51"/>
    </location>
</feature>
<name>A0ABX1NC88_9RHOO</name>
<evidence type="ECO:0000259" key="2">
    <source>
        <dbReference type="Pfam" id="PF26604"/>
    </source>
</evidence>
<dbReference type="Pfam" id="PF26604">
    <property type="entry name" value="CBU_0592"/>
    <property type="match status" value="1"/>
</dbReference>
<keyword evidence="4" id="KW-1185">Reference proteome</keyword>
<feature type="transmembrane region" description="Helical" evidence="1">
    <location>
        <begin position="57"/>
        <end position="76"/>
    </location>
</feature>
<accession>A0ABX1NC88</accession>
<sequence>MSIPDMIGIFGVICVQIAYAGLQLGRVRRDDLRYIGLNILGPGCILFSLVFDFNLASVIAQVLWILMTAISLMKALRPRSRQMPRTAEKCMRN</sequence>
<evidence type="ECO:0000256" key="1">
    <source>
        <dbReference type="SAM" id="Phobius"/>
    </source>
</evidence>
<dbReference type="NCBIfam" id="NF047864">
    <property type="entry name" value="CBU_0592_membra"/>
    <property type="match status" value="1"/>
</dbReference>
<protein>
    <submittedName>
        <fullName evidence="3">Cyclic nucleotide-binding protein</fullName>
    </submittedName>
</protein>
<feature type="transmembrane region" description="Helical" evidence="1">
    <location>
        <begin position="6"/>
        <end position="22"/>
    </location>
</feature>
<reference evidence="3 4" key="1">
    <citation type="submission" date="2019-12" db="EMBL/GenBank/DDBJ databases">
        <title>Comparative genomics gives insights into the taxonomy of the Azoarcus-Aromatoleum group and reveals separate origins of nif in the plant-associated Azoarcus and non-plant-associated Aromatoleum sub-groups.</title>
        <authorList>
            <person name="Lafos M."/>
            <person name="Maluk M."/>
            <person name="Batista M."/>
            <person name="Junghare M."/>
            <person name="Carmona M."/>
            <person name="Faoro H."/>
            <person name="Cruz L.M."/>
            <person name="Battistoni F."/>
            <person name="De Souza E."/>
            <person name="Pedrosa F."/>
            <person name="Chen W.-M."/>
            <person name="Poole P.S."/>
            <person name="Dixon R.A."/>
            <person name="James E.K."/>
        </authorList>
    </citation>
    <scope>NUCLEOTIDE SEQUENCE [LARGE SCALE GENOMIC DNA]</scope>
    <source>
        <strain evidence="3 4">T</strain>
    </source>
</reference>